<evidence type="ECO:0000256" key="1">
    <source>
        <dbReference type="SAM" id="SignalP"/>
    </source>
</evidence>
<dbReference type="EMBL" id="BONF01000018">
    <property type="protein sequence ID" value="GIF82132.1"/>
    <property type="molecule type" value="Genomic_DNA"/>
</dbReference>
<dbReference type="InterPro" id="IPR012347">
    <property type="entry name" value="Ferritin-like"/>
</dbReference>
<keyword evidence="4" id="KW-1185">Reference proteome</keyword>
<reference evidence="3 4" key="1">
    <citation type="submission" date="2021-01" db="EMBL/GenBank/DDBJ databases">
        <title>Whole genome shotgun sequence of Catellatospora bangladeshensis NBRC 107357.</title>
        <authorList>
            <person name="Komaki H."/>
            <person name="Tamura T."/>
        </authorList>
    </citation>
    <scope>NUCLEOTIDE SEQUENCE [LARGE SCALE GENOMIC DNA]</scope>
    <source>
        <strain evidence="3 4">NBRC 107357</strain>
    </source>
</reference>
<proteinExistence type="predicted"/>
<dbReference type="Gene3D" id="1.20.1260.10">
    <property type="match status" value="1"/>
</dbReference>
<evidence type="ECO:0000313" key="3">
    <source>
        <dbReference type="EMBL" id="GIF82132.1"/>
    </source>
</evidence>
<evidence type="ECO:0000313" key="4">
    <source>
        <dbReference type="Proteomes" id="UP000601223"/>
    </source>
</evidence>
<dbReference type="RefSeq" id="WP_203746941.1">
    <property type="nucleotide sequence ID" value="NZ_BONF01000018.1"/>
</dbReference>
<dbReference type="PROSITE" id="PS51257">
    <property type="entry name" value="PROKAR_LIPOPROTEIN"/>
    <property type="match status" value="1"/>
</dbReference>
<comment type="caution">
    <text evidence="3">The sequence shown here is derived from an EMBL/GenBank/DDBJ whole genome shotgun (WGS) entry which is preliminary data.</text>
</comment>
<name>A0A8J3JKH8_9ACTN</name>
<dbReference type="PANTHER" id="PTHR36933:SF1">
    <property type="entry name" value="SLL0788 PROTEIN"/>
    <property type="match status" value="1"/>
</dbReference>
<dbReference type="InterPro" id="IPR005183">
    <property type="entry name" value="DUF305_CopM-like"/>
</dbReference>
<feature type="signal peptide" evidence="1">
    <location>
        <begin position="1"/>
        <end position="23"/>
    </location>
</feature>
<dbReference type="PANTHER" id="PTHR36933">
    <property type="entry name" value="SLL0788 PROTEIN"/>
    <property type="match status" value="1"/>
</dbReference>
<dbReference type="Pfam" id="PF03713">
    <property type="entry name" value="DUF305"/>
    <property type="match status" value="1"/>
</dbReference>
<keyword evidence="1" id="KW-0732">Signal</keyword>
<accession>A0A8J3JKH8</accession>
<sequence>MARSTARGLLTLAAAALIGTTVAGCAGTQAQQPPPAVVQPSPTQQFNDTDVQFAQQMIAHHQQALMMAQMAAGRAASAQVKQLAAQIGQEQAPEIEQMSAWLTQWGKPVPSMGPGMTMPSMPPMGPGAMPSMPAMPDMGQMNDMTGEQFDNMFLQMMIAHHQGAVEMAKAEIANGANPAAKELAQKIETSQTAQIEQMRQLLGATPSPTS</sequence>
<organism evidence="3 4">
    <name type="scientific">Catellatospora bangladeshensis</name>
    <dbReference type="NCBI Taxonomy" id="310355"/>
    <lineage>
        <taxon>Bacteria</taxon>
        <taxon>Bacillati</taxon>
        <taxon>Actinomycetota</taxon>
        <taxon>Actinomycetes</taxon>
        <taxon>Micromonosporales</taxon>
        <taxon>Micromonosporaceae</taxon>
        <taxon>Catellatospora</taxon>
    </lineage>
</organism>
<feature type="chain" id="PRO_5039379639" description="DUF305 domain-containing protein" evidence="1">
    <location>
        <begin position="24"/>
        <end position="210"/>
    </location>
</feature>
<dbReference type="AlphaFoldDB" id="A0A8J3JKH8"/>
<dbReference type="Proteomes" id="UP000601223">
    <property type="component" value="Unassembled WGS sequence"/>
</dbReference>
<protein>
    <recommendedName>
        <fullName evidence="2">DUF305 domain-containing protein</fullName>
    </recommendedName>
</protein>
<feature type="domain" description="DUF305" evidence="2">
    <location>
        <begin position="50"/>
        <end position="202"/>
    </location>
</feature>
<evidence type="ECO:0000259" key="2">
    <source>
        <dbReference type="Pfam" id="PF03713"/>
    </source>
</evidence>
<gene>
    <name evidence="3" type="ORF">Cba03nite_34810</name>
</gene>